<keyword evidence="4 6" id="KW-0472">Membrane</keyword>
<name>A0A6A5U6T1_9PLEO</name>
<accession>A0A6A5U6T1</accession>
<evidence type="ECO:0000313" key="8">
    <source>
        <dbReference type="Proteomes" id="UP000800035"/>
    </source>
</evidence>
<protein>
    <submittedName>
        <fullName evidence="7">Uncharacterized protein</fullName>
    </submittedName>
</protein>
<feature type="compositionally biased region" description="Gly residues" evidence="5">
    <location>
        <begin position="262"/>
        <end position="272"/>
    </location>
</feature>
<evidence type="ECO:0000256" key="5">
    <source>
        <dbReference type="SAM" id="MobiDB-lite"/>
    </source>
</evidence>
<evidence type="ECO:0000313" key="7">
    <source>
        <dbReference type="EMBL" id="KAF1959689.1"/>
    </source>
</evidence>
<dbReference type="Proteomes" id="UP000800035">
    <property type="component" value="Unassembled WGS sequence"/>
</dbReference>
<comment type="subcellular location">
    <subcellularLocation>
        <location evidence="1">Membrane</location>
        <topology evidence="1">Single-pass membrane protein</topology>
    </subcellularLocation>
</comment>
<dbReference type="GO" id="GO:0071944">
    <property type="term" value="C:cell periphery"/>
    <property type="evidence" value="ECO:0007669"/>
    <property type="project" value="UniProtKB-ARBA"/>
</dbReference>
<feature type="region of interest" description="Disordered" evidence="5">
    <location>
        <begin position="252"/>
        <end position="272"/>
    </location>
</feature>
<keyword evidence="2 6" id="KW-0812">Transmembrane</keyword>
<dbReference type="GO" id="GO:0016020">
    <property type="term" value="C:membrane"/>
    <property type="evidence" value="ECO:0007669"/>
    <property type="project" value="UniProtKB-SubCell"/>
</dbReference>
<evidence type="ECO:0000256" key="1">
    <source>
        <dbReference type="ARBA" id="ARBA00004167"/>
    </source>
</evidence>
<evidence type="ECO:0000256" key="6">
    <source>
        <dbReference type="SAM" id="Phobius"/>
    </source>
</evidence>
<dbReference type="AlphaFoldDB" id="A0A6A5U6T1"/>
<evidence type="ECO:0000256" key="3">
    <source>
        <dbReference type="ARBA" id="ARBA00022989"/>
    </source>
</evidence>
<dbReference type="PANTHER" id="PTHR15549">
    <property type="entry name" value="PAIRED IMMUNOGLOBULIN-LIKE TYPE 2 RECEPTOR"/>
    <property type="match status" value="1"/>
</dbReference>
<feature type="transmembrane region" description="Helical" evidence="6">
    <location>
        <begin position="190"/>
        <end position="214"/>
    </location>
</feature>
<keyword evidence="3 6" id="KW-1133">Transmembrane helix</keyword>
<evidence type="ECO:0000256" key="2">
    <source>
        <dbReference type="ARBA" id="ARBA00022692"/>
    </source>
</evidence>
<dbReference type="InterPro" id="IPR051694">
    <property type="entry name" value="Immunoregulatory_rcpt-like"/>
</dbReference>
<gene>
    <name evidence="7" type="ORF">CC80DRAFT_533062</name>
</gene>
<reference evidence="7" key="1">
    <citation type="journal article" date="2020" name="Stud. Mycol.">
        <title>101 Dothideomycetes genomes: a test case for predicting lifestyles and emergence of pathogens.</title>
        <authorList>
            <person name="Haridas S."/>
            <person name="Albert R."/>
            <person name="Binder M."/>
            <person name="Bloem J."/>
            <person name="Labutti K."/>
            <person name="Salamov A."/>
            <person name="Andreopoulos B."/>
            <person name="Baker S."/>
            <person name="Barry K."/>
            <person name="Bills G."/>
            <person name="Bluhm B."/>
            <person name="Cannon C."/>
            <person name="Castanera R."/>
            <person name="Culley D."/>
            <person name="Daum C."/>
            <person name="Ezra D."/>
            <person name="Gonzalez J."/>
            <person name="Henrissat B."/>
            <person name="Kuo A."/>
            <person name="Liang C."/>
            <person name="Lipzen A."/>
            <person name="Lutzoni F."/>
            <person name="Magnuson J."/>
            <person name="Mondo S."/>
            <person name="Nolan M."/>
            <person name="Ohm R."/>
            <person name="Pangilinan J."/>
            <person name="Park H.-J."/>
            <person name="Ramirez L."/>
            <person name="Alfaro M."/>
            <person name="Sun H."/>
            <person name="Tritt A."/>
            <person name="Yoshinaga Y."/>
            <person name="Zwiers L.-H."/>
            <person name="Turgeon B."/>
            <person name="Goodwin S."/>
            <person name="Spatafora J."/>
            <person name="Crous P."/>
            <person name="Grigoriev I."/>
        </authorList>
    </citation>
    <scope>NUCLEOTIDE SEQUENCE</scope>
    <source>
        <strain evidence="7">CBS 675.92</strain>
    </source>
</reference>
<proteinExistence type="predicted"/>
<evidence type="ECO:0000256" key="4">
    <source>
        <dbReference type="ARBA" id="ARBA00023136"/>
    </source>
</evidence>
<keyword evidence="8" id="KW-1185">Reference proteome</keyword>
<feature type="compositionally biased region" description="Low complexity" evidence="5">
    <location>
        <begin position="135"/>
        <end position="174"/>
    </location>
</feature>
<sequence length="272" mass="28942">MDPTRTIAVPRCPIAFLKVCPQFVDPARQKAENIQLKGLLVAFHLQHFVVGQSTTSSDSSNFIGYYKQPSTIQPLFADKLWVTKGNFAGDCDSPSQCTIATGCDGNTLLWDNNSAQPWCAETFIFIMTSSRTDITSTSTSTPASPSNTNPTPTPSSTSQPIQSSATSSLPSSSSPHPPSPPERSRTLSTALVAIIVVASIVGLALVGAAVFFWMRKRQNKQNAREAGQVCYYRYDAELEVPPGELDGVGRVELSGEPSPRGLPGGGGMGGNT</sequence>
<organism evidence="7 8">
    <name type="scientific">Byssothecium circinans</name>
    <dbReference type="NCBI Taxonomy" id="147558"/>
    <lineage>
        <taxon>Eukaryota</taxon>
        <taxon>Fungi</taxon>
        <taxon>Dikarya</taxon>
        <taxon>Ascomycota</taxon>
        <taxon>Pezizomycotina</taxon>
        <taxon>Dothideomycetes</taxon>
        <taxon>Pleosporomycetidae</taxon>
        <taxon>Pleosporales</taxon>
        <taxon>Massarineae</taxon>
        <taxon>Massarinaceae</taxon>
        <taxon>Byssothecium</taxon>
    </lineage>
</organism>
<feature type="region of interest" description="Disordered" evidence="5">
    <location>
        <begin position="135"/>
        <end position="184"/>
    </location>
</feature>
<dbReference type="EMBL" id="ML976984">
    <property type="protein sequence ID" value="KAF1959689.1"/>
    <property type="molecule type" value="Genomic_DNA"/>
</dbReference>
<dbReference type="CDD" id="cd12087">
    <property type="entry name" value="TM_EGFR-like"/>
    <property type="match status" value="1"/>
</dbReference>